<evidence type="ECO:0000259" key="1">
    <source>
        <dbReference type="Pfam" id="PF00647"/>
    </source>
</evidence>
<dbReference type="EMBL" id="JAUUTY010000001">
    <property type="protein sequence ID" value="KAK1693809.1"/>
    <property type="molecule type" value="Genomic_DNA"/>
</dbReference>
<dbReference type="Gene3D" id="3.30.70.1010">
    <property type="entry name" value="Translation elongation factor EF1B, gamma chain, conserved domain"/>
    <property type="match status" value="1"/>
</dbReference>
<sequence>MVARSKGDHLISENLLLNMHTCTQGLASNTKIFYEVAVKRFLGHVWHRQLLWFCNYKYHKENTVSYVALNKIGRFLLWMDLCWKNAFGKMLVICSVAPFRVKGPRSLP</sequence>
<evidence type="ECO:0000313" key="3">
    <source>
        <dbReference type="Proteomes" id="UP001231189"/>
    </source>
</evidence>
<dbReference type="SUPFAM" id="SSF89942">
    <property type="entry name" value="eEF1-gamma domain"/>
    <property type="match status" value="1"/>
</dbReference>
<dbReference type="PANTHER" id="PTHR44372:SF3">
    <property type="entry name" value="ELONGATION FACTOR 1-GAMMA 3"/>
    <property type="match status" value="1"/>
</dbReference>
<comment type="caution">
    <text evidence="2">The sequence shown here is derived from an EMBL/GenBank/DDBJ whole genome shotgun (WGS) entry which is preliminary data.</text>
</comment>
<dbReference type="InterPro" id="IPR001662">
    <property type="entry name" value="EF1B_G_C"/>
</dbReference>
<protein>
    <recommendedName>
        <fullName evidence="1">EF-1-gamma C-terminal domain-containing protein</fullName>
    </recommendedName>
</protein>
<dbReference type="GO" id="GO:0003746">
    <property type="term" value="F:translation elongation factor activity"/>
    <property type="evidence" value="ECO:0007669"/>
    <property type="project" value="InterPro"/>
</dbReference>
<gene>
    <name evidence="2" type="ORF">QYE76_010506</name>
</gene>
<dbReference type="PANTHER" id="PTHR44372">
    <property type="entry name" value="ELONGATION FACTOR 1-GAMMA 1-RELATED"/>
    <property type="match status" value="1"/>
</dbReference>
<feature type="domain" description="EF-1-gamma C-terminal" evidence="1">
    <location>
        <begin position="35"/>
        <end position="103"/>
    </location>
</feature>
<dbReference type="InterPro" id="IPR044628">
    <property type="entry name" value="EF-1-gamma_plant"/>
</dbReference>
<accession>A0AAD8TX30</accession>
<reference evidence="2" key="1">
    <citation type="submission" date="2023-07" db="EMBL/GenBank/DDBJ databases">
        <title>A chromosome-level genome assembly of Lolium multiflorum.</title>
        <authorList>
            <person name="Chen Y."/>
            <person name="Copetti D."/>
            <person name="Kolliker R."/>
            <person name="Studer B."/>
        </authorList>
    </citation>
    <scope>NUCLEOTIDE SEQUENCE</scope>
    <source>
        <strain evidence="2">02402/16</strain>
        <tissue evidence="2">Leaf</tissue>
    </source>
</reference>
<dbReference type="Proteomes" id="UP001231189">
    <property type="component" value="Unassembled WGS sequence"/>
</dbReference>
<dbReference type="AlphaFoldDB" id="A0AAD8TX30"/>
<dbReference type="InterPro" id="IPR036433">
    <property type="entry name" value="EF1B_G_C_sf"/>
</dbReference>
<name>A0AAD8TX30_LOLMU</name>
<organism evidence="2 3">
    <name type="scientific">Lolium multiflorum</name>
    <name type="common">Italian ryegrass</name>
    <name type="synonym">Lolium perenne subsp. multiflorum</name>
    <dbReference type="NCBI Taxonomy" id="4521"/>
    <lineage>
        <taxon>Eukaryota</taxon>
        <taxon>Viridiplantae</taxon>
        <taxon>Streptophyta</taxon>
        <taxon>Embryophyta</taxon>
        <taxon>Tracheophyta</taxon>
        <taxon>Spermatophyta</taxon>
        <taxon>Magnoliopsida</taxon>
        <taxon>Liliopsida</taxon>
        <taxon>Poales</taxon>
        <taxon>Poaceae</taxon>
        <taxon>BOP clade</taxon>
        <taxon>Pooideae</taxon>
        <taxon>Poodae</taxon>
        <taxon>Poeae</taxon>
        <taxon>Poeae Chloroplast Group 2 (Poeae type)</taxon>
        <taxon>Loliodinae</taxon>
        <taxon>Loliinae</taxon>
        <taxon>Lolium</taxon>
    </lineage>
</organism>
<evidence type="ECO:0000313" key="2">
    <source>
        <dbReference type="EMBL" id="KAK1693809.1"/>
    </source>
</evidence>
<dbReference type="GO" id="GO:0004364">
    <property type="term" value="F:glutathione transferase activity"/>
    <property type="evidence" value="ECO:0007669"/>
    <property type="project" value="InterPro"/>
</dbReference>
<proteinExistence type="predicted"/>
<dbReference type="Pfam" id="PF00647">
    <property type="entry name" value="EF1G"/>
    <property type="match status" value="1"/>
</dbReference>
<keyword evidence="3" id="KW-1185">Reference proteome</keyword>